<feature type="transmembrane region" description="Helical" evidence="7">
    <location>
        <begin position="797"/>
        <end position="820"/>
    </location>
</feature>
<name>Q01ZF7_SOLUE</name>
<dbReference type="InterPro" id="IPR025857">
    <property type="entry name" value="MacB_PCD"/>
</dbReference>
<keyword evidence="4 7" id="KW-1133">Transmembrane helix</keyword>
<keyword evidence="2" id="KW-1003">Cell membrane</keyword>
<evidence type="ECO:0000256" key="6">
    <source>
        <dbReference type="ARBA" id="ARBA00038076"/>
    </source>
</evidence>
<feature type="transmembrane region" description="Helical" evidence="7">
    <location>
        <begin position="396"/>
        <end position="414"/>
    </location>
</feature>
<dbReference type="InterPro" id="IPR047928">
    <property type="entry name" value="Perm_prefix_1"/>
</dbReference>
<dbReference type="KEGG" id="sus:Acid_3991"/>
<dbReference type="GO" id="GO:0005886">
    <property type="term" value="C:plasma membrane"/>
    <property type="evidence" value="ECO:0007669"/>
    <property type="project" value="UniProtKB-SubCell"/>
</dbReference>
<comment type="subcellular location">
    <subcellularLocation>
        <location evidence="1">Cell membrane</location>
        <topology evidence="1">Multi-pass membrane protein</topology>
    </subcellularLocation>
</comment>
<dbReference type="Pfam" id="PF02687">
    <property type="entry name" value="FtsX"/>
    <property type="match status" value="2"/>
</dbReference>
<keyword evidence="5 7" id="KW-0472">Membrane</keyword>
<dbReference type="AlphaFoldDB" id="Q01ZF7"/>
<evidence type="ECO:0000259" key="9">
    <source>
        <dbReference type="Pfam" id="PF12704"/>
    </source>
</evidence>
<protein>
    <recommendedName>
        <fullName evidence="11">Permease</fullName>
    </recommendedName>
</protein>
<dbReference type="eggNOG" id="COG0577">
    <property type="taxonomic scope" value="Bacteria"/>
</dbReference>
<feature type="transmembrane region" description="Helical" evidence="7">
    <location>
        <begin position="491"/>
        <end position="511"/>
    </location>
</feature>
<dbReference type="PANTHER" id="PTHR30572">
    <property type="entry name" value="MEMBRANE COMPONENT OF TRANSPORTER-RELATED"/>
    <property type="match status" value="1"/>
</dbReference>
<dbReference type="InterPro" id="IPR050250">
    <property type="entry name" value="Macrolide_Exporter_MacB"/>
</dbReference>
<feature type="transmembrane region" description="Helical" evidence="7">
    <location>
        <begin position="751"/>
        <end position="777"/>
    </location>
</feature>
<dbReference type="PANTHER" id="PTHR30572:SF4">
    <property type="entry name" value="ABC TRANSPORTER PERMEASE YTRF"/>
    <property type="match status" value="1"/>
</dbReference>
<dbReference type="STRING" id="234267.Acid_3991"/>
<dbReference type="EMBL" id="CP000473">
    <property type="protein sequence ID" value="ABJ84958.1"/>
    <property type="molecule type" value="Genomic_DNA"/>
</dbReference>
<proteinExistence type="inferred from homology"/>
<feature type="domain" description="MacB-like periplasmic core" evidence="9">
    <location>
        <begin position="92"/>
        <end position="306"/>
    </location>
</feature>
<evidence type="ECO:0000256" key="1">
    <source>
        <dbReference type="ARBA" id="ARBA00004651"/>
    </source>
</evidence>
<evidence type="ECO:0008006" key="11">
    <source>
        <dbReference type="Google" id="ProtNLM"/>
    </source>
</evidence>
<feature type="transmembrane region" description="Helical" evidence="7">
    <location>
        <begin position="840"/>
        <end position="859"/>
    </location>
</feature>
<evidence type="ECO:0000256" key="5">
    <source>
        <dbReference type="ARBA" id="ARBA00023136"/>
    </source>
</evidence>
<dbReference type="Pfam" id="PF12704">
    <property type="entry name" value="MacB_PCD"/>
    <property type="match status" value="2"/>
</dbReference>
<evidence type="ECO:0000259" key="8">
    <source>
        <dbReference type="Pfam" id="PF02687"/>
    </source>
</evidence>
<feature type="domain" description="ABC3 transporter permease C-terminal" evidence="8">
    <location>
        <begin position="348"/>
        <end position="468"/>
    </location>
</feature>
<dbReference type="NCBIfam" id="TIGR03434">
    <property type="entry name" value="ADOP"/>
    <property type="match status" value="1"/>
</dbReference>
<accession>Q01ZF7</accession>
<organism evidence="10">
    <name type="scientific">Solibacter usitatus (strain Ellin6076)</name>
    <dbReference type="NCBI Taxonomy" id="234267"/>
    <lineage>
        <taxon>Bacteria</taxon>
        <taxon>Pseudomonadati</taxon>
        <taxon>Acidobacteriota</taxon>
        <taxon>Terriglobia</taxon>
        <taxon>Bryobacterales</taxon>
        <taxon>Solibacteraceae</taxon>
        <taxon>Candidatus Solibacter</taxon>
    </lineage>
</organism>
<dbReference type="NCBIfam" id="NF038403">
    <property type="entry name" value="perm_prefix_1"/>
    <property type="match status" value="1"/>
</dbReference>
<reference evidence="10" key="1">
    <citation type="submission" date="2006-10" db="EMBL/GenBank/DDBJ databases">
        <title>Complete sequence of Solibacter usitatus Ellin6076.</title>
        <authorList>
            <consortium name="US DOE Joint Genome Institute"/>
            <person name="Copeland A."/>
            <person name="Lucas S."/>
            <person name="Lapidus A."/>
            <person name="Barry K."/>
            <person name="Detter J.C."/>
            <person name="Glavina del Rio T."/>
            <person name="Hammon N."/>
            <person name="Israni S."/>
            <person name="Dalin E."/>
            <person name="Tice H."/>
            <person name="Pitluck S."/>
            <person name="Thompson L.S."/>
            <person name="Brettin T."/>
            <person name="Bruce D."/>
            <person name="Han C."/>
            <person name="Tapia R."/>
            <person name="Gilna P."/>
            <person name="Schmutz J."/>
            <person name="Larimer F."/>
            <person name="Land M."/>
            <person name="Hauser L."/>
            <person name="Kyrpides N."/>
            <person name="Mikhailova N."/>
            <person name="Janssen P.H."/>
            <person name="Kuske C.R."/>
            <person name="Richardson P."/>
        </authorList>
    </citation>
    <scope>NUCLEOTIDE SEQUENCE</scope>
    <source>
        <strain evidence="10">Ellin6076</strain>
    </source>
</reference>
<feature type="domain" description="MacB-like periplasmic core" evidence="9">
    <location>
        <begin position="498"/>
        <end position="705"/>
    </location>
</feature>
<dbReference type="HOGENOM" id="CLU_009433_1_0_0"/>
<keyword evidence="3 7" id="KW-0812">Transmembrane</keyword>
<dbReference type="InterPro" id="IPR017800">
    <property type="entry name" value="ADOP"/>
</dbReference>
<gene>
    <name evidence="10" type="ordered locus">Acid_3991</name>
</gene>
<feature type="transmembrane region" description="Helical" evidence="7">
    <location>
        <begin position="434"/>
        <end position="459"/>
    </location>
</feature>
<feature type="domain" description="ABC3 transporter permease C-terminal" evidence="8">
    <location>
        <begin position="756"/>
        <end position="869"/>
    </location>
</feature>
<dbReference type="GO" id="GO:0022857">
    <property type="term" value="F:transmembrane transporter activity"/>
    <property type="evidence" value="ECO:0007669"/>
    <property type="project" value="TreeGrafter"/>
</dbReference>
<comment type="similarity">
    <text evidence="6">Belongs to the ABC-4 integral membrane protein family.</text>
</comment>
<feature type="transmembrane region" description="Helical" evidence="7">
    <location>
        <begin position="340"/>
        <end position="364"/>
    </location>
</feature>
<dbReference type="InterPro" id="IPR003838">
    <property type="entry name" value="ABC3_permease_C"/>
</dbReference>
<evidence type="ECO:0000256" key="3">
    <source>
        <dbReference type="ARBA" id="ARBA00022692"/>
    </source>
</evidence>
<feature type="transmembrane region" description="Helical" evidence="7">
    <location>
        <begin position="88"/>
        <end position="111"/>
    </location>
</feature>
<evidence type="ECO:0000256" key="7">
    <source>
        <dbReference type="SAM" id="Phobius"/>
    </source>
</evidence>
<dbReference type="InParanoid" id="Q01ZF7"/>
<sequence length="876" mass="93895">MKRLFRLFRRSAADRELAGEMRAHFEEKVDELMEAGMSRHAALKEARRRFGNVTSAAERSRDIWAYPFLENLLHDFRYALRSLAQKPMFAAVVVLPLALGIGANTAIFTIVDAALIRALPYRQPDRLVHLFEVKENGEDPHEASYPDLQDWARAHQYVESLGAYVSYGLGATLSGSGQPERIVIAGASPGFFPLLGVQAALGRTFLPDEDQPGASRVAVLSDSLWRRRFGADPAIVGKTILLNSRQAMVVGVLPPDFQFAPVGEADLWMAAFPSPNQRQRRYWHWIQAIARLKPGATVAQAQAEMSGIAREIIRQDPKHTGTTIAVKPLHDVVVGNVRPVLLVLLGTIALVLLIACANVANLLLARSASRQKEFAVRASLGASRGRLVQQLLTESLTLALLGGLLGTAVAYWGLKGLVGAVPNLLRAGMPFLDGLSLHWGMLAFTAAVSVATGVLFGLAPALRMSRGNFQPALQAGRRTSASGEHQRLRRILLVSEVAVSLMLLIGAGLMMKSTARLLAVDPGFRPQNLLTMQVAVPGVRYQTRDLQNSFWARLLGRIEALPGVSAAGTVSILPLGGGGNTGTMRVPGRPETALHPWEVNVRTISRGYLPAMGVPLLSGRAFDVHDITGAPQVAMINQTLARIAFPNQDPIGKQIEFEWSGGPLQVVGVTADENTQSLDSSIRPVVYFPDLQSGATVVNIVVRTAAAPMSLSRAIRGEAQALDPEAAVYLMQTMEQVIADSPATFTRRYPALLMGLFAAIALVMAVVGTYGLVAYAVTLRTHEIGIRIALGASRADILRLVIGQGIMLVLAGVAIGLAGAALLSRALAKLLFGVQPLDPAVFALVSAILLASAILASYIPARRALAVEPGIALSSE</sequence>
<evidence type="ECO:0000256" key="4">
    <source>
        <dbReference type="ARBA" id="ARBA00022989"/>
    </source>
</evidence>
<evidence type="ECO:0000256" key="2">
    <source>
        <dbReference type="ARBA" id="ARBA00022475"/>
    </source>
</evidence>
<evidence type="ECO:0000313" key="10">
    <source>
        <dbReference type="EMBL" id="ABJ84958.1"/>
    </source>
</evidence>
<dbReference type="OrthoDB" id="99422at2"/>